<gene>
    <name evidence="2" type="ORF">Afe05nite_12570</name>
</gene>
<feature type="transmembrane region" description="Helical" evidence="1">
    <location>
        <begin position="111"/>
        <end position="135"/>
    </location>
</feature>
<keyword evidence="1" id="KW-0812">Transmembrane</keyword>
<proteinExistence type="predicted"/>
<feature type="transmembrane region" description="Helical" evidence="1">
    <location>
        <begin position="79"/>
        <end position="99"/>
    </location>
</feature>
<evidence type="ECO:0000313" key="3">
    <source>
        <dbReference type="Proteomes" id="UP000598174"/>
    </source>
</evidence>
<dbReference type="Proteomes" id="UP000598174">
    <property type="component" value="Unassembled WGS sequence"/>
</dbReference>
<evidence type="ECO:0000256" key="1">
    <source>
        <dbReference type="SAM" id="Phobius"/>
    </source>
</evidence>
<feature type="transmembrane region" description="Helical" evidence="1">
    <location>
        <begin position="17"/>
        <end position="36"/>
    </location>
</feature>
<dbReference type="Gene3D" id="1.20.1280.290">
    <property type="match status" value="2"/>
</dbReference>
<organism evidence="2 3">
    <name type="scientific">Paractinoplanes ferrugineus</name>
    <dbReference type="NCBI Taxonomy" id="113564"/>
    <lineage>
        <taxon>Bacteria</taxon>
        <taxon>Bacillati</taxon>
        <taxon>Actinomycetota</taxon>
        <taxon>Actinomycetes</taxon>
        <taxon>Micromonosporales</taxon>
        <taxon>Micromonosporaceae</taxon>
        <taxon>Paractinoplanes</taxon>
    </lineage>
</organism>
<comment type="caution">
    <text evidence="2">The sequence shown here is derived from an EMBL/GenBank/DDBJ whole genome shotgun (WGS) entry which is preliminary data.</text>
</comment>
<protein>
    <recommendedName>
        <fullName evidence="4">PQ loop repeat protein</fullName>
    </recommendedName>
</protein>
<accession>A0A919IWS1</accession>
<keyword evidence="1" id="KW-0472">Membrane</keyword>
<feature type="transmembrane region" description="Helical" evidence="1">
    <location>
        <begin position="201"/>
        <end position="221"/>
    </location>
</feature>
<keyword evidence="3" id="KW-1185">Reference proteome</keyword>
<evidence type="ECO:0000313" key="2">
    <source>
        <dbReference type="EMBL" id="GIE09417.1"/>
    </source>
</evidence>
<dbReference type="AlphaFoldDB" id="A0A919IWS1"/>
<name>A0A919IWS1_9ACTN</name>
<sequence>MGGRWDNRPPEPDRKRIMLTHALGCLGAALSMSLSWPQVYKSCVQRRTGGLSPTAGALGVAMPLGWITYGLLSGERIQIITNTVTGTAGLLIVVALLATQPALRSVRSLRVSLGAFGGVVLMLALSGLAAALPAVRGTQVAPVLGLVLAIVSVLSAVPQPLALLRDRRQDLSGLSALRWRLGAAASASWFAYGLLTGQLGVATSATAGLLSTLTVCTILFLRREPQPVREFTHGHWRASITTRNLSMAGI</sequence>
<reference evidence="2" key="1">
    <citation type="submission" date="2021-01" db="EMBL/GenBank/DDBJ databases">
        <title>Whole genome shotgun sequence of Actinoplanes ferrugineus NBRC 15555.</title>
        <authorList>
            <person name="Komaki H."/>
            <person name="Tamura T."/>
        </authorList>
    </citation>
    <scope>NUCLEOTIDE SEQUENCE</scope>
    <source>
        <strain evidence="2">NBRC 15555</strain>
    </source>
</reference>
<keyword evidence="1" id="KW-1133">Transmembrane helix</keyword>
<dbReference type="NCBIfam" id="NF037967">
    <property type="entry name" value="SemiSWEET_1"/>
    <property type="match status" value="1"/>
</dbReference>
<evidence type="ECO:0008006" key="4">
    <source>
        <dbReference type="Google" id="ProtNLM"/>
    </source>
</evidence>
<feature type="transmembrane region" description="Helical" evidence="1">
    <location>
        <begin position="141"/>
        <end position="164"/>
    </location>
</feature>
<dbReference type="EMBL" id="BOMM01000008">
    <property type="protein sequence ID" value="GIE09417.1"/>
    <property type="molecule type" value="Genomic_DNA"/>
</dbReference>
<feature type="transmembrane region" description="Helical" evidence="1">
    <location>
        <begin position="48"/>
        <end position="67"/>
    </location>
</feature>